<dbReference type="GO" id="GO:0016491">
    <property type="term" value="F:oxidoreductase activity"/>
    <property type="evidence" value="ECO:0007669"/>
    <property type="project" value="UniProtKB-KW"/>
</dbReference>
<dbReference type="InterPro" id="IPR051793">
    <property type="entry name" value="NADH:flavin_oxidoreductase"/>
</dbReference>
<protein>
    <submittedName>
        <fullName evidence="13">2-enoate reductase</fullName>
    </submittedName>
</protein>
<keyword evidence="5" id="KW-0288">FMN</keyword>
<evidence type="ECO:0000256" key="8">
    <source>
        <dbReference type="ARBA" id="ARBA00023004"/>
    </source>
</evidence>
<evidence type="ECO:0000256" key="5">
    <source>
        <dbReference type="ARBA" id="ARBA00022643"/>
    </source>
</evidence>
<evidence type="ECO:0000256" key="3">
    <source>
        <dbReference type="ARBA" id="ARBA00011048"/>
    </source>
</evidence>
<dbReference type="Pfam" id="PF00724">
    <property type="entry name" value="Oxidored_FMN"/>
    <property type="match status" value="1"/>
</dbReference>
<evidence type="ECO:0000256" key="9">
    <source>
        <dbReference type="ARBA" id="ARBA00023014"/>
    </source>
</evidence>
<dbReference type="Gene3D" id="3.50.50.60">
    <property type="entry name" value="FAD/NAD(P)-binding domain"/>
    <property type="match status" value="1"/>
</dbReference>
<dbReference type="Pfam" id="PF07992">
    <property type="entry name" value="Pyr_redox_2"/>
    <property type="match status" value="1"/>
</dbReference>
<dbReference type="PRINTS" id="PR00469">
    <property type="entry name" value="PNDRDTASEII"/>
</dbReference>
<dbReference type="Proteomes" id="UP000321484">
    <property type="component" value="Unassembled WGS sequence"/>
</dbReference>
<feature type="region of interest" description="Disordered" evidence="10">
    <location>
        <begin position="109"/>
        <end position="128"/>
    </location>
</feature>
<keyword evidence="6" id="KW-0479">Metal-binding</keyword>
<proteinExistence type="inferred from homology"/>
<keyword evidence="8" id="KW-0408">Iron</keyword>
<dbReference type="Gene3D" id="3.40.50.720">
    <property type="entry name" value="NAD(P)-binding Rossmann-like Domain"/>
    <property type="match status" value="1"/>
</dbReference>
<evidence type="ECO:0000256" key="1">
    <source>
        <dbReference type="ARBA" id="ARBA00001917"/>
    </source>
</evidence>
<feature type="domain" description="NADH:flavin oxidoreductase/NADH oxidase N-terminal" evidence="11">
    <location>
        <begin position="7"/>
        <end position="333"/>
    </location>
</feature>
<sequence>MAPFPHLLAPGAFGALELPNRIVMPPMRLRLAHPDGTPSSRDRAFFAARARGGAALVFVGGMLVATEHEAPGRSATRVDADWYVPHLRYLTDGVHDAGGRIGAQLTVGAGRAGGPEPGRDVPVSASDNSWTANPVETCRALGADEIRALVVRFGEAAARAAEAGFDAVDVNARGGHLVDQFLSPVWNRRTDAYGGSAENRARFAVELIRAAKEAAPGLPVSVRLSLTHHVPGGRELPESIEIARLLVAAGADVLVTDDGAAESMHWSVPPMYLSPAPSLGDAAALRAAVGAPVMATGSLHPEIAEKALADGEIDFAGMGRSLVADPQLPRKLAADALGAVRPCARCNVCLGHVQGGMPIMCAMNPQAGYETLRAVTPSSRSKRVVVVGGGPAGLEAARVAALRGHSVHLYERSERLGGLLRRAAEPDFKAEARATVDWWAGQLRSLGVTVHLDREVNPGSSVLRDADEVVLATGGQPVHPREVSGLDRPGVVDVLRMGDDVAGPRVVVAGGGSSGADAALYLATKGYDVTVLEAGDEIGADIFEVNRNALLRGLVEAGVGVLTGWRVVAIEDHGVLAEGPDGPVHLPADTVVTAFGTRPDTALSGAAYREDPRVHVVGDCVEPGDVGDAVHSAFEAAVTL</sequence>
<dbReference type="GO" id="GO:0010181">
    <property type="term" value="F:FMN binding"/>
    <property type="evidence" value="ECO:0007669"/>
    <property type="project" value="InterPro"/>
</dbReference>
<dbReference type="PANTHER" id="PTHR42917">
    <property type="entry name" value="2,4-DIENOYL-COA REDUCTASE"/>
    <property type="match status" value="1"/>
</dbReference>
<dbReference type="PANTHER" id="PTHR42917:SF2">
    <property type="entry name" value="2,4-DIENOYL-COA REDUCTASE [(2E)-ENOYL-COA-PRODUCING]"/>
    <property type="match status" value="1"/>
</dbReference>
<comment type="cofactor">
    <cofactor evidence="1">
        <name>FMN</name>
        <dbReference type="ChEBI" id="CHEBI:58210"/>
    </cofactor>
</comment>
<dbReference type="SUPFAM" id="SSF51905">
    <property type="entry name" value="FAD/NAD(P)-binding domain"/>
    <property type="match status" value="1"/>
</dbReference>
<name>A0A511Z1J2_9CELL</name>
<dbReference type="InterPro" id="IPR001155">
    <property type="entry name" value="OxRdtase_FMN_N"/>
</dbReference>
<feature type="domain" description="FAD/NAD(P)-binding" evidence="12">
    <location>
        <begin position="383"/>
        <end position="604"/>
    </location>
</feature>
<gene>
    <name evidence="13" type="ORF">AFE02nite_30590</name>
</gene>
<evidence type="ECO:0000313" key="13">
    <source>
        <dbReference type="EMBL" id="GEN81325.1"/>
    </source>
</evidence>
<evidence type="ECO:0000259" key="12">
    <source>
        <dbReference type="Pfam" id="PF07992"/>
    </source>
</evidence>
<dbReference type="InterPro" id="IPR036188">
    <property type="entry name" value="FAD/NAD-bd_sf"/>
</dbReference>
<dbReference type="EMBL" id="BJYK01000011">
    <property type="protein sequence ID" value="GEN81325.1"/>
    <property type="molecule type" value="Genomic_DNA"/>
</dbReference>
<comment type="cofactor">
    <cofactor evidence="2">
        <name>[4Fe-4S] cluster</name>
        <dbReference type="ChEBI" id="CHEBI:49883"/>
    </cofactor>
</comment>
<reference evidence="13 14" key="1">
    <citation type="submission" date="2019-07" db="EMBL/GenBank/DDBJ databases">
        <title>Whole genome shotgun sequence of Actinotalea fermentans NBRC 105374.</title>
        <authorList>
            <person name="Hosoyama A."/>
            <person name="Uohara A."/>
            <person name="Ohji S."/>
            <person name="Ichikawa N."/>
        </authorList>
    </citation>
    <scope>NUCLEOTIDE SEQUENCE [LARGE SCALE GENOMIC DNA]</scope>
    <source>
        <strain evidence="13 14">NBRC 105374</strain>
    </source>
</reference>
<dbReference type="InterPro" id="IPR013785">
    <property type="entry name" value="Aldolase_TIM"/>
</dbReference>
<dbReference type="PRINTS" id="PR00368">
    <property type="entry name" value="FADPNR"/>
</dbReference>
<dbReference type="RefSeq" id="WP_034246289.1">
    <property type="nucleotide sequence ID" value="NZ_BJYK01000011.1"/>
</dbReference>
<dbReference type="OrthoDB" id="3169239at2"/>
<evidence type="ECO:0000256" key="10">
    <source>
        <dbReference type="SAM" id="MobiDB-lite"/>
    </source>
</evidence>
<dbReference type="InterPro" id="IPR023753">
    <property type="entry name" value="FAD/NAD-binding_dom"/>
</dbReference>
<evidence type="ECO:0000313" key="14">
    <source>
        <dbReference type="Proteomes" id="UP000321484"/>
    </source>
</evidence>
<evidence type="ECO:0000256" key="6">
    <source>
        <dbReference type="ARBA" id="ARBA00022723"/>
    </source>
</evidence>
<dbReference type="GO" id="GO:0051536">
    <property type="term" value="F:iron-sulfur cluster binding"/>
    <property type="evidence" value="ECO:0007669"/>
    <property type="project" value="UniProtKB-KW"/>
</dbReference>
<dbReference type="AlphaFoldDB" id="A0A511Z1J2"/>
<comment type="caution">
    <text evidence="13">The sequence shown here is derived from an EMBL/GenBank/DDBJ whole genome shotgun (WGS) entry which is preliminary data.</text>
</comment>
<dbReference type="SUPFAM" id="SSF51395">
    <property type="entry name" value="FMN-linked oxidoreductases"/>
    <property type="match status" value="1"/>
</dbReference>
<comment type="similarity">
    <text evidence="3">In the N-terminal section; belongs to the NADH:flavin oxidoreductase/NADH oxidase family.</text>
</comment>
<accession>A0A511Z1J2</accession>
<evidence type="ECO:0000256" key="4">
    <source>
        <dbReference type="ARBA" id="ARBA00022630"/>
    </source>
</evidence>
<keyword evidence="9" id="KW-0411">Iron-sulfur</keyword>
<keyword evidence="7" id="KW-0560">Oxidoreductase</keyword>
<dbReference type="GO" id="GO:0046872">
    <property type="term" value="F:metal ion binding"/>
    <property type="evidence" value="ECO:0007669"/>
    <property type="project" value="UniProtKB-KW"/>
</dbReference>
<evidence type="ECO:0000259" key="11">
    <source>
        <dbReference type="Pfam" id="PF00724"/>
    </source>
</evidence>
<keyword evidence="14" id="KW-1185">Reference proteome</keyword>
<evidence type="ECO:0000256" key="2">
    <source>
        <dbReference type="ARBA" id="ARBA00001966"/>
    </source>
</evidence>
<dbReference type="Gene3D" id="3.20.20.70">
    <property type="entry name" value="Aldolase class I"/>
    <property type="match status" value="1"/>
</dbReference>
<evidence type="ECO:0000256" key="7">
    <source>
        <dbReference type="ARBA" id="ARBA00023002"/>
    </source>
</evidence>
<organism evidence="13 14">
    <name type="scientific">Actinotalea fermentans</name>
    <dbReference type="NCBI Taxonomy" id="43671"/>
    <lineage>
        <taxon>Bacteria</taxon>
        <taxon>Bacillati</taxon>
        <taxon>Actinomycetota</taxon>
        <taxon>Actinomycetes</taxon>
        <taxon>Micrococcales</taxon>
        <taxon>Cellulomonadaceae</taxon>
        <taxon>Actinotalea</taxon>
    </lineage>
</organism>
<keyword evidence="4" id="KW-0285">Flavoprotein</keyword>